<dbReference type="AlphaFoldDB" id="A0A2K1J8U0"/>
<reference evidence="2" key="3">
    <citation type="submission" date="2020-12" db="UniProtKB">
        <authorList>
            <consortium name="EnsemblPlants"/>
        </authorList>
    </citation>
    <scope>IDENTIFICATION</scope>
</reference>
<reference evidence="1 3" key="2">
    <citation type="journal article" date="2018" name="Plant J.">
        <title>The Physcomitrella patens chromosome-scale assembly reveals moss genome structure and evolution.</title>
        <authorList>
            <person name="Lang D."/>
            <person name="Ullrich K.K."/>
            <person name="Murat F."/>
            <person name="Fuchs J."/>
            <person name="Jenkins J."/>
            <person name="Haas F.B."/>
            <person name="Piednoel M."/>
            <person name="Gundlach H."/>
            <person name="Van Bel M."/>
            <person name="Meyberg R."/>
            <person name="Vives C."/>
            <person name="Morata J."/>
            <person name="Symeonidi A."/>
            <person name="Hiss M."/>
            <person name="Muchero W."/>
            <person name="Kamisugi Y."/>
            <person name="Saleh O."/>
            <person name="Blanc G."/>
            <person name="Decker E.L."/>
            <person name="van Gessel N."/>
            <person name="Grimwood J."/>
            <person name="Hayes R.D."/>
            <person name="Graham S.W."/>
            <person name="Gunter L.E."/>
            <person name="McDaniel S.F."/>
            <person name="Hoernstein S.N.W."/>
            <person name="Larsson A."/>
            <person name="Li F.W."/>
            <person name="Perroud P.F."/>
            <person name="Phillips J."/>
            <person name="Ranjan P."/>
            <person name="Rokshar D.S."/>
            <person name="Rothfels C.J."/>
            <person name="Schneider L."/>
            <person name="Shu S."/>
            <person name="Stevenson D.W."/>
            <person name="Thummler F."/>
            <person name="Tillich M."/>
            <person name="Villarreal Aguilar J.C."/>
            <person name="Widiez T."/>
            <person name="Wong G.K."/>
            <person name="Wymore A."/>
            <person name="Zhang Y."/>
            <person name="Zimmer A.D."/>
            <person name="Quatrano R.S."/>
            <person name="Mayer K.F.X."/>
            <person name="Goodstein D."/>
            <person name="Casacuberta J.M."/>
            <person name="Vandepoele K."/>
            <person name="Reski R."/>
            <person name="Cuming A.C."/>
            <person name="Tuskan G.A."/>
            <person name="Maumus F."/>
            <person name="Salse J."/>
            <person name="Schmutz J."/>
            <person name="Rensing S.A."/>
        </authorList>
    </citation>
    <scope>NUCLEOTIDE SEQUENCE [LARGE SCALE GENOMIC DNA]</scope>
    <source>
        <strain evidence="2 3">cv. Gransden 2004</strain>
    </source>
</reference>
<name>A0A2K1J8U0_PHYPA</name>
<accession>A0A2K1J8U0</accession>
<evidence type="ECO:0000313" key="3">
    <source>
        <dbReference type="Proteomes" id="UP000006727"/>
    </source>
</evidence>
<proteinExistence type="predicted"/>
<gene>
    <name evidence="1" type="ORF">PHYPA_021037</name>
</gene>
<dbReference type="EMBL" id="ABEU02000016">
    <property type="protein sequence ID" value="PNR37927.1"/>
    <property type="molecule type" value="Genomic_DNA"/>
</dbReference>
<dbReference type="EnsemblPlants" id="Pp3c16_15920V3.1">
    <property type="protein sequence ID" value="PAC:32985300.CDS.1"/>
    <property type="gene ID" value="Pp3c16_15920"/>
</dbReference>
<keyword evidence="3" id="KW-1185">Reference proteome</keyword>
<dbReference type="Proteomes" id="UP000006727">
    <property type="component" value="Chromosome 16"/>
</dbReference>
<dbReference type="EnsemblPlants" id="Pp3c16_15920V3.2">
    <property type="protein sequence ID" value="PAC:32985301.CDS.1"/>
    <property type="gene ID" value="Pp3c16_15920"/>
</dbReference>
<evidence type="ECO:0000313" key="2">
    <source>
        <dbReference type="EnsemblPlants" id="PAC:32985300.CDS.1"/>
    </source>
</evidence>
<reference evidence="1 3" key="1">
    <citation type="journal article" date="2008" name="Science">
        <title>The Physcomitrella genome reveals evolutionary insights into the conquest of land by plants.</title>
        <authorList>
            <person name="Rensing S."/>
            <person name="Lang D."/>
            <person name="Zimmer A."/>
            <person name="Terry A."/>
            <person name="Salamov A."/>
            <person name="Shapiro H."/>
            <person name="Nishiyama T."/>
            <person name="Perroud P.-F."/>
            <person name="Lindquist E."/>
            <person name="Kamisugi Y."/>
            <person name="Tanahashi T."/>
            <person name="Sakakibara K."/>
            <person name="Fujita T."/>
            <person name="Oishi K."/>
            <person name="Shin-I T."/>
            <person name="Kuroki Y."/>
            <person name="Toyoda A."/>
            <person name="Suzuki Y."/>
            <person name="Hashimoto A."/>
            <person name="Yamaguchi K."/>
            <person name="Sugano A."/>
            <person name="Kohara Y."/>
            <person name="Fujiyama A."/>
            <person name="Anterola A."/>
            <person name="Aoki S."/>
            <person name="Ashton N."/>
            <person name="Barbazuk W.B."/>
            <person name="Barker E."/>
            <person name="Bennetzen J."/>
            <person name="Bezanilla M."/>
            <person name="Blankenship R."/>
            <person name="Cho S.H."/>
            <person name="Dutcher S."/>
            <person name="Estelle M."/>
            <person name="Fawcett J.A."/>
            <person name="Gundlach H."/>
            <person name="Hanada K."/>
            <person name="Heyl A."/>
            <person name="Hicks K.A."/>
            <person name="Hugh J."/>
            <person name="Lohr M."/>
            <person name="Mayer K."/>
            <person name="Melkozernov A."/>
            <person name="Murata T."/>
            <person name="Nelson D."/>
            <person name="Pils B."/>
            <person name="Prigge M."/>
            <person name="Reiss B."/>
            <person name="Renner T."/>
            <person name="Rombauts S."/>
            <person name="Rushton P."/>
            <person name="Sanderfoot A."/>
            <person name="Schween G."/>
            <person name="Shiu S.-H."/>
            <person name="Stueber K."/>
            <person name="Theodoulou F.L."/>
            <person name="Tu H."/>
            <person name="Van de Peer Y."/>
            <person name="Verrier P.J."/>
            <person name="Waters E."/>
            <person name="Wood A."/>
            <person name="Yang L."/>
            <person name="Cove D."/>
            <person name="Cuming A."/>
            <person name="Hasebe M."/>
            <person name="Lucas S."/>
            <person name="Mishler D.B."/>
            <person name="Reski R."/>
            <person name="Grigoriev I."/>
            <person name="Quatrano R.S."/>
            <person name="Boore J.L."/>
        </authorList>
    </citation>
    <scope>NUCLEOTIDE SEQUENCE [LARGE SCALE GENOMIC DNA]</scope>
    <source>
        <strain evidence="2 3">cv. Gransden 2004</strain>
    </source>
</reference>
<dbReference type="Gramene" id="Pp3c16_15920V3.1">
    <property type="protein sequence ID" value="PAC:32985300.CDS.1"/>
    <property type="gene ID" value="Pp3c16_15920"/>
</dbReference>
<dbReference type="Gramene" id="Pp3c16_15920V3.2">
    <property type="protein sequence ID" value="PAC:32985301.CDS.1"/>
    <property type="gene ID" value="Pp3c16_15920"/>
</dbReference>
<sequence>MVQQSARLMSTSSDPAFHHDDFDVGSASMLAEGSHRVNWASSPTRHTLFPSFQTPEQKLNLLDAYA</sequence>
<protein>
    <submittedName>
        <fullName evidence="1 2">Uncharacterized protein</fullName>
    </submittedName>
</protein>
<evidence type="ECO:0000313" key="1">
    <source>
        <dbReference type="EMBL" id="PNR37927.1"/>
    </source>
</evidence>
<organism evidence="1">
    <name type="scientific">Physcomitrium patens</name>
    <name type="common">Spreading-leaved earth moss</name>
    <name type="synonym">Physcomitrella patens</name>
    <dbReference type="NCBI Taxonomy" id="3218"/>
    <lineage>
        <taxon>Eukaryota</taxon>
        <taxon>Viridiplantae</taxon>
        <taxon>Streptophyta</taxon>
        <taxon>Embryophyta</taxon>
        <taxon>Bryophyta</taxon>
        <taxon>Bryophytina</taxon>
        <taxon>Bryopsida</taxon>
        <taxon>Funariidae</taxon>
        <taxon>Funariales</taxon>
        <taxon>Funariaceae</taxon>
        <taxon>Physcomitrium</taxon>
    </lineage>
</organism>
<dbReference type="InParanoid" id="A0A2K1J8U0"/>